<gene>
    <name evidence="2" type="ORF">GALL_231300</name>
</gene>
<evidence type="ECO:0000313" key="2">
    <source>
        <dbReference type="EMBL" id="OIQ94897.1"/>
    </source>
</evidence>
<dbReference type="SUPFAM" id="SSF55797">
    <property type="entry name" value="PR-1-like"/>
    <property type="match status" value="1"/>
</dbReference>
<dbReference type="InterPro" id="IPR014044">
    <property type="entry name" value="CAP_dom"/>
</dbReference>
<accession>A0A1J5RGL2</accession>
<protein>
    <submittedName>
        <fullName evidence="2">Cysteine-rich secretory protein family protein</fullName>
    </submittedName>
</protein>
<dbReference type="FunFam" id="3.40.33.10:FF:000004">
    <property type="entry name" value="CAP, cysteine-rich secretory protein, antigen 5"/>
    <property type="match status" value="1"/>
</dbReference>
<sequence length="173" mass="19076">MIRPLFLACFLLGALAAQAAGFDSNAMVAAHNRWRKAVGAPPLVYSPGLAASAQTWADHLKQGNHCRMQHSKPDGRYGENLFWASALEWSDGKLELQAIGPDTVVDDWAGERADYNYENNSCAKGKTCGHYTQLVWRTSTTVGCAVAVCEDTREQVWVCQYQPPGNRVGERPY</sequence>
<feature type="domain" description="SCP" evidence="1">
    <location>
        <begin position="22"/>
        <end position="169"/>
    </location>
</feature>
<dbReference type="PRINTS" id="PR00837">
    <property type="entry name" value="V5TPXLIKE"/>
</dbReference>
<name>A0A1J5RGL2_9ZZZZ</name>
<dbReference type="SMART" id="SM00198">
    <property type="entry name" value="SCP"/>
    <property type="match status" value="1"/>
</dbReference>
<comment type="caution">
    <text evidence="2">The sequence shown here is derived from an EMBL/GenBank/DDBJ whole genome shotgun (WGS) entry which is preliminary data.</text>
</comment>
<dbReference type="AlphaFoldDB" id="A0A1J5RGL2"/>
<dbReference type="Pfam" id="PF00188">
    <property type="entry name" value="CAP"/>
    <property type="match status" value="1"/>
</dbReference>
<dbReference type="EMBL" id="MLJW01000177">
    <property type="protein sequence ID" value="OIQ94897.1"/>
    <property type="molecule type" value="Genomic_DNA"/>
</dbReference>
<dbReference type="PANTHER" id="PTHR10334">
    <property type="entry name" value="CYSTEINE-RICH SECRETORY PROTEIN-RELATED"/>
    <property type="match status" value="1"/>
</dbReference>
<dbReference type="InterPro" id="IPR001283">
    <property type="entry name" value="CRISP-related"/>
</dbReference>
<dbReference type="Gene3D" id="3.40.33.10">
    <property type="entry name" value="CAP"/>
    <property type="match status" value="1"/>
</dbReference>
<organism evidence="2">
    <name type="scientific">mine drainage metagenome</name>
    <dbReference type="NCBI Taxonomy" id="410659"/>
    <lineage>
        <taxon>unclassified sequences</taxon>
        <taxon>metagenomes</taxon>
        <taxon>ecological metagenomes</taxon>
    </lineage>
</organism>
<dbReference type="InterPro" id="IPR035940">
    <property type="entry name" value="CAP_sf"/>
</dbReference>
<dbReference type="InterPro" id="IPR018244">
    <property type="entry name" value="Allrgn_V5/Tpx1_CS"/>
</dbReference>
<proteinExistence type="predicted"/>
<reference evidence="2" key="1">
    <citation type="submission" date="2016-10" db="EMBL/GenBank/DDBJ databases">
        <title>Sequence of Gallionella enrichment culture.</title>
        <authorList>
            <person name="Poehlein A."/>
            <person name="Muehling M."/>
            <person name="Daniel R."/>
        </authorList>
    </citation>
    <scope>NUCLEOTIDE SEQUENCE</scope>
</reference>
<evidence type="ECO:0000259" key="1">
    <source>
        <dbReference type="SMART" id="SM00198"/>
    </source>
</evidence>
<dbReference type="PROSITE" id="PS01009">
    <property type="entry name" value="CRISP_1"/>
    <property type="match status" value="1"/>
</dbReference>
<dbReference type="GO" id="GO:0005576">
    <property type="term" value="C:extracellular region"/>
    <property type="evidence" value="ECO:0007669"/>
    <property type="project" value="InterPro"/>
</dbReference>